<keyword evidence="3" id="KW-1185">Reference proteome</keyword>
<dbReference type="EMBL" id="JAHMHS010000126">
    <property type="protein sequence ID" value="KAK1715006.1"/>
    <property type="molecule type" value="Genomic_DNA"/>
</dbReference>
<dbReference type="RefSeq" id="XP_060360149.1">
    <property type="nucleotide sequence ID" value="XM_060509235.1"/>
</dbReference>
<sequence length="69" mass="7429">MVLYILILPSNLFAVPTLSLASDFSVSMSLKPGQTTIELTARIRAGPEASQAFPPVPCMPNPKTVWPCL</sequence>
<dbReference type="GeneID" id="85393134"/>
<evidence type="ECO:0000256" key="1">
    <source>
        <dbReference type="SAM" id="SignalP"/>
    </source>
</evidence>
<dbReference type="AlphaFoldDB" id="A0AAD8UEA0"/>
<feature type="chain" id="PRO_5042087874" description="Secreted protein" evidence="1">
    <location>
        <begin position="22"/>
        <end position="69"/>
    </location>
</feature>
<accession>A0AAD8UEA0</accession>
<organism evidence="2 3">
    <name type="scientific">Glomerella acutata</name>
    <name type="common">Colletotrichum acutatum</name>
    <dbReference type="NCBI Taxonomy" id="27357"/>
    <lineage>
        <taxon>Eukaryota</taxon>
        <taxon>Fungi</taxon>
        <taxon>Dikarya</taxon>
        <taxon>Ascomycota</taxon>
        <taxon>Pezizomycotina</taxon>
        <taxon>Sordariomycetes</taxon>
        <taxon>Hypocreomycetidae</taxon>
        <taxon>Glomerellales</taxon>
        <taxon>Glomerellaceae</taxon>
        <taxon>Colletotrichum</taxon>
        <taxon>Colletotrichum acutatum species complex</taxon>
    </lineage>
</organism>
<dbReference type="Proteomes" id="UP001244207">
    <property type="component" value="Unassembled WGS sequence"/>
</dbReference>
<gene>
    <name evidence="2" type="ORF">BDZ83DRAFT_636158</name>
</gene>
<keyword evidence="1" id="KW-0732">Signal</keyword>
<evidence type="ECO:0000313" key="2">
    <source>
        <dbReference type="EMBL" id="KAK1715006.1"/>
    </source>
</evidence>
<evidence type="ECO:0000313" key="3">
    <source>
        <dbReference type="Proteomes" id="UP001244207"/>
    </source>
</evidence>
<name>A0AAD8UEA0_GLOAC</name>
<protein>
    <recommendedName>
        <fullName evidence="4">Secreted protein</fullName>
    </recommendedName>
</protein>
<reference evidence="2" key="1">
    <citation type="submission" date="2021-12" db="EMBL/GenBank/DDBJ databases">
        <title>Comparative genomics, transcriptomics and evolutionary studies reveal genomic signatures of adaptation to plant cell wall in hemibiotrophic fungi.</title>
        <authorList>
            <consortium name="DOE Joint Genome Institute"/>
            <person name="Baroncelli R."/>
            <person name="Diaz J.F."/>
            <person name="Benocci T."/>
            <person name="Peng M."/>
            <person name="Battaglia E."/>
            <person name="Haridas S."/>
            <person name="Andreopoulos W."/>
            <person name="Labutti K."/>
            <person name="Pangilinan J."/>
            <person name="Floch G.L."/>
            <person name="Makela M.R."/>
            <person name="Henrissat B."/>
            <person name="Grigoriev I.V."/>
            <person name="Crouch J.A."/>
            <person name="De Vries R.P."/>
            <person name="Sukno S.A."/>
            <person name="Thon M.R."/>
        </authorList>
    </citation>
    <scope>NUCLEOTIDE SEQUENCE</scope>
    <source>
        <strain evidence="2">CBS 112980</strain>
    </source>
</reference>
<proteinExistence type="predicted"/>
<feature type="signal peptide" evidence="1">
    <location>
        <begin position="1"/>
        <end position="21"/>
    </location>
</feature>
<evidence type="ECO:0008006" key="4">
    <source>
        <dbReference type="Google" id="ProtNLM"/>
    </source>
</evidence>
<comment type="caution">
    <text evidence="2">The sequence shown here is derived from an EMBL/GenBank/DDBJ whole genome shotgun (WGS) entry which is preliminary data.</text>
</comment>